<dbReference type="PANTHER" id="PTHR13016">
    <property type="entry name" value="AMMECR1 HOMOLOG"/>
    <property type="match status" value="1"/>
</dbReference>
<dbReference type="Proteomes" id="UP000051861">
    <property type="component" value="Unassembled WGS sequence"/>
</dbReference>
<reference evidence="2 3" key="1">
    <citation type="journal article" date="2015" name="Microbiome">
        <title>Genomic resolution of linkages in carbon, nitrogen, and sulfur cycling among widespread estuary sediment bacteria.</title>
        <authorList>
            <person name="Baker B.J."/>
            <person name="Lazar C.S."/>
            <person name="Teske A.P."/>
            <person name="Dick G.J."/>
        </authorList>
    </citation>
    <scope>NUCLEOTIDE SEQUENCE [LARGE SCALE GENOMIC DNA]</scope>
    <source>
        <strain evidence="2">DG_54_3</strain>
    </source>
</reference>
<sequence>MSEHPLVQLARKTIETFVKEGKIIDPPAELNPEMREKAGVFVSLHKRGQLRGCIGTFQPTTGNIAQEIIRNAIESSTRDPRFPSVQAEELADLEISVDVLTDPVPVKSVKELDAKKYGVIVKTGPRRGLLLPDLPGVDTPEEQIAICRRKAWIGENEPVELFKFEVRRYH</sequence>
<dbReference type="SUPFAM" id="SSF143447">
    <property type="entry name" value="AMMECR1-like"/>
    <property type="match status" value="1"/>
</dbReference>
<dbReference type="Gene3D" id="3.30.700.20">
    <property type="entry name" value="Hypothetical protein ph0010, domain 1"/>
    <property type="match status" value="1"/>
</dbReference>
<dbReference type="InterPro" id="IPR002733">
    <property type="entry name" value="AMMECR1_domain"/>
</dbReference>
<dbReference type="PROSITE" id="PS51112">
    <property type="entry name" value="AMMECR1"/>
    <property type="match status" value="1"/>
</dbReference>
<protein>
    <recommendedName>
        <fullName evidence="1">AMMECR1 domain-containing protein</fullName>
    </recommendedName>
</protein>
<dbReference type="Pfam" id="PF01871">
    <property type="entry name" value="AMMECR1"/>
    <property type="match status" value="1"/>
</dbReference>
<feature type="domain" description="AMMECR1" evidence="1">
    <location>
        <begin position="1"/>
        <end position="170"/>
    </location>
</feature>
<evidence type="ECO:0000259" key="1">
    <source>
        <dbReference type="PROSITE" id="PS51112"/>
    </source>
</evidence>
<dbReference type="NCBIfam" id="TIGR04335">
    <property type="entry name" value="AmmeMemoSam_A"/>
    <property type="match status" value="1"/>
</dbReference>
<evidence type="ECO:0000313" key="2">
    <source>
        <dbReference type="EMBL" id="KPJ65440.1"/>
    </source>
</evidence>
<dbReference type="AlphaFoldDB" id="A0A0S7XSL8"/>
<dbReference type="InterPro" id="IPR027623">
    <property type="entry name" value="AmmeMemoSam_A"/>
</dbReference>
<dbReference type="EMBL" id="LIZX01000116">
    <property type="protein sequence ID" value="KPJ65440.1"/>
    <property type="molecule type" value="Genomic_DNA"/>
</dbReference>
<name>A0A0S7XSL8_UNCSA</name>
<proteinExistence type="predicted"/>
<evidence type="ECO:0000313" key="3">
    <source>
        <dbReference type="Proteomes" id="UP000051861"/>
    </source>
</evidence>
<dbReference type="NCBIfam" id="TIGR00296">
    <property type="entry name" value="TIGR00296 family protein"/>
    <property type="match status" value="1"/>
</dbReference>
<comment type="caution">
    <text evidence="2">The sequence shown here is derived from an EMBL/GenBank/DDBJ whole genome shotgun (WGS) entry which is preliminary data.</text>
</comment>
<dbReference type="InterPro" id="IPR036071">
    <property type="entry name" value="AMMECR1_dom_sf"/>
</dbReference>
<accession>A0A0S7XSL8</accession>
<gene>
    <name evidence="2" type="ORF">AMJ44_10140</name>
</gene>
<dbReference type="InterPro" id="IPR023473">
    <property type="entry name" value="AMMECR1"/>
</dbReference>
<dbReference type="PANTHER" id="PTHR13016:SF0">
    <property type="entry name" value="AMME SYNDROME CANDIDATE GENE 1 PROTEIN"/>
    <property type="match status" value="1"/>
</dbReference>
<organism evidence="2 3">
    <name type="scientific">candidate division WOR-1 bacterium DG_54_3</name>
    <dbReference type="NCBI Taxonomy" id="1703775"/>
    <lineage>
        <taxon>Bacteria</taxon>
        <taxon>Bacillati</taxon>
        <taxon>Saganbacteria</taxon>
    </lineage>
</organism>
<dbReference type="InterPro" id="IPR027485">
    <property type="entry name" value="AMMECR1_N"/>
</dbReference>